<evidence type="ECO:0000313" key="2">
    <source>
        <dbReference type="Proteomes" id="UP001187192"/>
    </source>
</evidence>
<evidence type="ECO:0000313" key="1">
    <source>
        <dbReference type="EMBL" id="GMN22244.1"/>
    </source>
</evidence>
<name>A0AA87YSB6_FICCA</name>
<dbReference type="Proteomes" id="UP001187192">
    <property type="component" value="Unassembled WGS sequence"/>
</dbReference>
<reference evidence="1" key="1">
    <citation type="submission" date="2023-07" db="EMBL/GenBank/DDBJ databases">
        <title>draft genome sequence of fig (Ficus carica).</title>
        <authorList>
            <person name="Takahashi T."/>
            <person name="Nishimura K."/>
        </authorList>
    </citation>
    <scope>NUCLEOTIDE SEQUENCE</scope>
</reference>
<organism evidence="1 2">
    <name type="scientific">Ficus carica</name>
    <name type="common">Common fig</name>
    <dbReference type="NCBI Taxonomy" id="3494"/>
    <lineage>
        <taxon>Eukaryota</taxon>
        <taxon>Viridiplantae</taxon>
        <taxon>Streptophyta</taxon>
        <taxon>Embryophyta</taxon>
        <taxon>Tracheophyta</taxon>
        <taxon>Spermatophyta</taxon>
        <taxon>Magnoliopsida</taxon>
        <taxon>eudicotyledons</taxon>
        <taxon>Gunneridae</taxon>
        <taxon>Pentapetalae</taxon>
        <taxon>rosids</taxon>
        <taxon>fabids</taxon>
        <taxon>Rosales</taxon>
        <taxon>Moraceae</taxon>
        <taxon>Ficeae</taxon>
        <taxon>Ficus</taxon>
    </lineage>
</organism>
<dbReference type="AlphaFoldDB" id="A0AA87YSB6"/>
<sequence>MFHQSQIERFVGHLVSHSVSCLMTHPRKREERVAQRGKIERDVRKVADDADADADAAADRNFLASSSATMATMSYERSNR</sequence>
<accession>A0AA87YSB6</accession>
<protein>
    <submittedName>
        <fullName evidence="1">Uncharacterized protein</fullName>
    </submittedName>
</protein>
<gene>
    <name evidence="1" type="ORF">TIFTF001_047395</name>
</gene>
<keyword evidence="2" id="KW-1185">Reference proteome</keyword>
<proteinExistence type="predicted"/>
<comment type="caution">
    <text evidence="1">The sequence shown here is derived from an EMBL/GenBank/DDBJ whole genome shotgun (WGS) entry which is preliminary data.</text>
</comment>
<dbReference type="EMBL" id="BTGU01005360">
    <property type="protein sequence ID" value="GMN22244.1"/>
    <property type="molecule type" value="Genomic_DNA"/>
</dbReference>